<gene>
    <name evidence="1" type="ORF">LHEH8_13330</name>
</gene>
<name>A0A8H9F9C6_LACHE</name>
<dbReference type="EMBL" id="BLYO01000289">
    <property type="protein sequence ID" value="GFO99577.1"/>
    <property type="molecule type" value="Genomic_DNA"/>
</dbReference>
<protein>
    <submittedName>
        <fullName evidence="1">Uncharacterized protein</fullName>
    </submittedName>
</protein>
<dbReference type="Gene3D" id="3.30.2310.20">
    <property type="entry name" value="RelE-like"/>
    <property type="match status" value="1"/>
</dbReference>
<dbReference type="SUPFAM" id="SSF143011">
    <property type="entry name" value="RelE-like"/>
    <property type="match status" value="1"/>
</dbReference>
<dbReference type="Proteomes" id="UP000618094">
    <property type="component" value="Unassembled WGS sequence"/>
</dbReference>
<proteinExistence type="predicted"/>
<accession>A0A8H9F9C6</accession>
<dbReference type="RefSeq" id="WP_236652628.1">
    <property type="nucleotide sequence ID" value="NZ_BLYO01000289.1"/>
</dbReference>
<dbReference type="InterPro" id="IPR035093">
    <property type="entry name" value="RelE/ParE_toxin_dom_sf"/>
</dbReference>
<dbReference type="AlphaFoldDB" id="A0A8H9F9C6"/>
<reference evidence="1" key="1">
    <citation type="submission" date="2020-07" db="EMBL/GenBank/DDBJ databases">
        <title>Draft genome sequence of Lactobacillus helveticus strain H-8.</title>
        <authorList>
            <person name="Endo A."/>
            <person name="Maeno S."/>
            <person name="Kido Y."/>
        </authorList>
    </citation>
    <scope>NUCLEOTIDE SEQUENCE</scope>
    <source>
        <strain evidence="1">H-8</strain>
    </source>
</reference>
<evidence type="ECO:0000313" key="2">
    <source>
        <dbReference type="Proteomes" id="UP000618094"/>
    </source>
</evidence>
<organism evidence="1 2">
    <name type="scientific">Lactobacillus helveticus</name>
    <name type="common">Lactobacillus suntoryeus</name>
    <dbReference type="NCBI Taxonomy" id="1587"/>
    <lineage>
        <taxon>Bacteria</taxon>
        <taxon>Bacillati</taxon>
        <taxon>Bacillota</taxon>
        <taxon>Bacilli</taxon>
        <taxon>Lactobacillales</taxon>
        <taxon>Lactobacillaceae</taxon>
        <taxon>Lactobacillus</taxon>
    </lineage>
</organism>
<comment type="caution">
    <text evidence="1">The sequence shown here is derived from an EMBL/GenBank/DDBJ whole genome shotgun (WGS) entry which is preliminary data.</text>
</comment>
<sequence length="52" mass="6355">MKQHHAHKLTNYYELHIKGNWLLEYDFDKETGDLILILIDTGDHDDLKRKRY</sequence>
<evidence type="ECO:0000313" key="1">
    <source>
        <dbReference type="EMBL" id="GFO99577.1"/>
    </source>
</evidence>